<dbReference type="HAMAP" id="MF_00649">
    <property type="entry name" value="DNA_gyrase_inhibitor_YacG"/>
    <property type="match status" value="1"/>
</dbReference>
<protein>
    <recommendedName>
        <fullName evidence="3">DNA gyrase inhibitor YacG</fullName>
    </recommendedName>
</protein>
<dbReference type="STRING" id="1508389.SAMN05444003_3041"/>
<evidence type="ECO:0000313" key="4">
    <source>
        <dbReference type="EMBL" id="SHH39443.1"/>
    </source>
</evidence>
<gene>
    <name evidence="3" type="primary">yacG</name>
    <name evidence="4" type="ORF">SAMN05444003_3041</name>
</gene>
<comment type="similarity">
    <text evidence="3">Belongs to the DNA gyrase inhibitor YacG family.</text>
</comment>
<evidence type="ECO:0000256" key="2">
    <source>
        <dbReference type="ARBA" id="ARBA00022833"/>
    </source>
</evidence>
<dbReference type="InterPro" id="IPR013088">
    <property type="entry name" value="Znf_NHR/GATA"/>
</dbReference>
<accession>A0A1M5SNA9</accession>
<dbReference type="OrthoDB" id="9809663at2"/>
<evidence type="ECO:0000313" key="5">
    <source>
        <dbReference type="Proteomes" id="UP000184074"/>
    </source>
</evidence>
<name>A0A1M5SNA9_9RHOB</name>
<dbReference type="PANTHER" id="PTHR36150:SF1">
    <property type="entry name" value="DNA GYRASE INHIBITOR YACG"/>
    <property type="match status" value="1"/>
</dbReference>
<feature type="binding site" evidence="3">
    <location>
        <position position="3"/>
    </location>
    <ligand>
        <name>Zn(2+)</name>
        <dbReference type="ChEBI" id="CHEBI:29105"/>
    </ligand>
</feature>
<dbReference type="GO" id="GO:0008657">
    <property type="term" value="F:DNA topoisomerase type II (double strand cut, ATP-hydrolyzing) inhibitor activity"/>
    <property type="evidence" value="ECO:0007669"/>
    <property type="project" value="UniProtKB-UniRule"/>
</dbReference>
<dbReference type="Proteomes" id="UP000184074">
    <property type="component" value="Unassembled WGS sequence"/>
</dbReference>
<evidence type="ECO:0000256" key="1">
    <source>
        <dbReference type="ARBA" id="ARBA00022723"/>
    </source>
</evidence>
<sequence length="60" mass="6822">MACPMCENDTDPKYRPFCSKRCADLDLGKWLTGSYAIPFAVEEDDEDLAQALEEEARKPH</sequence>
<dbReference type="RefSeq" id="WP_072902491.1">
    <property type="nucleotide sequence ID" value="NZ_FQXB01000006.1"/>
</dbReference>
<dbReference type="InterPro" id="IPR005584">
    <property type="entry name" value="DNA_gyrase_inhibitor_YacG"/>
</dbReference>
<dbReference type="Pfam" id="PF03884">
    <property type="entry name" value="YacG"/>
    <property type="match status" value="1"/>
</dbReference>
<evidence type="ECO:0000256" key="3">
    <source>
        <dbReference type="HAMAP-Rule" id="MF_00649"/>
    </source>
</evidence>
<comment type="function">
    <text evidence="3">Inhibits all the catalytic activities of DNA gyrase by preventing its interaction with DNA. Acts by binding directly to the C-terminal domain of GyrB, which probably disrupts DNA binding by the gyrase.</text>
</comment>
<dbReference type="PANTHER" id="PTHR36150">
    <property type="entry name" value="DNA GYRASE INHIBITOR YACG"/>
    <property type="match status" value="1"/>
</dbReference>
<dbReference type="GO" id="GO:0008270">
    <property type="term" value="F:zinc ion binding"/>
    <property type="evidence" value="ECO:0007669"/>
    <property type="project" value="UniProtKB-UniRule"/>
</dbReference>
<reference evidence="4 5" key="1">
    <citation type="submission" date="2016-11" db="EMBL/GenBank/DDBJ databases">
        <authorList>
            <person name="Jaros S."/>
            <person name="Januszkiewicz K."/>
            <person name="Wedrychowicz H."/>
        </authorList>
    </citation>
    <scope>NUCLEOTIDE SEQUENCE [LARGE SCALE GENOMIC DNA]</scope>
    <source>
        <strain evidence="4 5">DSM 28715</strain>
    </source>
</reference>
<dbReference type="Gene3D" id="3.30.50.10">
    <property type="entry name" value="Erythroid Transcription Factor GATA-1, subunit A"/>
    <property type="match status" value="1"/>
</dbReference>
<dbReference type="GO" id="GO:0006355">
    <property type="term" value="P:regulation of DNA-templated transcription"/>
    <property type="evidence" value="ECO:0007669"/>
    <property type="project" value="InterPro"/>
</dbReference>
<feature type="binding site" evidence="3">
    <location>
        <position position="22"/>
    </location>
    <ligand>
        <name>Zn(2+)</name>
        <dbReference type="ChEBI" id="CHEBI:29105"/>
    </ligand>
</feature>
<feature type="binding site" evidence="3">
    <location>
        <position position="18"/>
    </location>
    <ligand>
        <name>Zn(2+)</name>
        <dbReference type="ChEBI" id="CHEBI:29105"/>
    </ligand>
</feature>
<comment type="subunit">
    <text evidence="3">Interacts with GyrB.</text>
</comment>
<keyword evidence="5" id="KW-1185">Reference proteome</keyword>
<proteinExistence type="inferred from homology"/>
<keyword evidence="1 3" id="KW-0479">Metal-binding</keyword>
<dbReference type="AlphaFoldDB" id="A0A1M5SNA9"/>
<dbReference type="SUPFAM" id="SSF57716">
    <property type="entry name" value="Glucocorticoid receptor-like (DNA-binding domain)"/>
    <property type="match status" value="1"/>
</dbReference>
<dbReference type="EMBL" id="FQXB01000006">
    <property type="protein sequence ID" value="SHH39443.1"/>
    <property type="molecule type" value="Genomic_DNA"/>
</dbReference>
<keyword evidence="2 3" id="KW-0862">Zinc</keyword>
<feature type="binding site" evidence="3">
    <location>
        <position position="6"/>
    </location>
    <ligand>
        <name>Zn(2+)</name>
        <dbReference type="ChEBI" id="CHEBI:29105"/>
    </ligand>
</feature>
<comment type="cofactor">
    <cofactor evidence="3">
        <name>Zn(2+)</name>
        <dbReference type="ChEBI" id="CHEBI:29105"/>
    </cofactor>
    <text evidence="3">Binds 1 zinc ion.</text>
</comment>
<organism evidence="4 5">
    <name type="scientific">Cognatiyoonia sediminum</name>
    <dbReference type="NCBI Taxonomy" id="1508389"/>
    <lineage>
        <taxon>Bacteria</taxon>
        <taxon>Pseudomonadati</taxon>
        <taxon>Pseudomonadota</taxon>
        <taxon>Alphaproteobacteria</taxon>
        <taxon>Rhodobacterales</taxon>
        <taxon>Paracoccaceae</taxon>
        <taxon>Cognatiyoonia</taxon>
    </lineage>
</organism>